<dbReference type="Gene3D" id="3.90.960.10">
    <property type="entry name" value="YbaK/aminoacyl-tRNA synthetase-associated domain"/>
    <property type="match status" value="1"/>
</dbReference>
<dbReference type="AlphaFoldDB" id="C4XIT5"/>
<dbReference type="HOGENOM" id="CLU_119898_0_0_7"/>
<accession>C4XIT5</accession>
<proteinExistence type="predicted"/>
<dbReference type="Pfam" id="PF04073">
    <property type="entry name" value="tRNA_edit"/>
    <property type="match status" value="1"/>
</dbReference>
<dbReference type="GO" id="GO:0002161">
    <property type="term" value="F:aminoacyl-tRNA deacylase activity"/>
    <property type="evidence" value="ECO:0007669"/>
    <property type="project" value="InterPro"/>
</dbReference>
<dbReference type="eggNOG" id="COG2606">
    <property type="taxonomic scope" value="Bacteria"/>
</dbReference>
<dbReference type="CDD" id="cd04332">
    <property type="entry name" value="YbaK_like"/>
    <property type="match status" value="1"/>
</dbReference>
<dbReference type="OrthoDB" id="4199224at2"/>
<dbReference type="InterPro" id="IPR007214">
    <property type="entry name" value="YbaK/aa-tRNA-synth-assoc-dom"/>
</dbReference>
<keyword evidence="3" id="KW-1185">Reference proteome</keyword>
<protein>
    <recommendedName>
        <fullName evidence="1">YbaK/aminoacyl-tRNA synthetase-associated domain-containing protein</fullName>
    </recommendedName>
</protein>
<name>C4XIT5_SOLM1</name>
<evidence type="ECO:0000259" key="1">
    <source>
        <dbReference type="Pfam" id="PF04073"/>
    </source>
</evidence>
<organism evidence="2 3">
    <name type="scientific">Solidesulfovibrio magneticus (strain ATCC 700980 / DSM 13731 / RS-1)</name>
    <name type="common">Desulfovibrio magneticus</name>
    <dbReference type="NCBI Taxonomy" id="573370"/>
    <lineage>
        <taxon>Bacteria</taxon>
        <taxon>Pseudomonadati</taxon>
        <taxon>Thermodesulfobacteriota</taxon>
        <taxon>Desulfovibrionia</taxon>
        <taxon>Desulfovibrionales</taxon>
        <taxon>Desulfovibrionaceae</taxon>
        <taxon>Solidesulfovibrio</taxon>
    </lineage>
</organism>
<dbReference type="Proteomes" id="UP000009071">
    <property type="component" value="Chromosome"/>
</dbReference>
<dbReference type="KEGG" id="dma:DMR_06080"/>
<dbReference type="STRING" id="573370.DMR_06080"/>
<dbReference type="InterPro" id="IPR036754">
    <property type="entry name" value="YbaK/aa-tRNA-synt-asso_dom_sf"/>
</dbReference>
<dbReference type="SUPFAM" id="SSF55826">
    <property type="entry name" value="YbaK/ProRS associated domain"/>
    <property type="match status" value="1"/>
</dbReference>
<reference evidence="2 3" key="1">
    <citation type="journal article" date="2009" name="Genome Res.">
        <title>Whole genome sequence of Desulfovibrio magneticus strain RS-1 revealed common gene clusters in magnetotactic bacteria.</title>
        <authorList>
            <person name="Nakazawa H."/>
            <person name="Arakaki A."/>
            <person name="Narita-Yamada S."/>
            <person name="Yashiro I."/>
            <person name="Jinno K."/>
            <person name="Aoki N."/>
            <person name="Tsuruyama A."/>
            <person name="Okamura Y."/>
            <person name="Tanikawa S."/>
            <person name="Fujita N."/>
            <person name="Takeyama H."/>
            <person name="Matsunaga T."/>
        </authorList>
    </citation>
    <scope>NUCLEOTIDE SEQUENCE [LARGE SCALE GENOMIC DNA]</scope>
    <source>
        <strain evidence="3">ATCC 700980 / DSM 13731 / RS-1</strain>
    </source>
</reference>
<evidence type="ECO:0000313" key="3">
    <source>
        <dbReference type="Proteomes" id="UP000009071"/>
    </source>
</evidence>
<sequence length="195" mass="20693">MRKGNRRIFLHPATQRGRTPAMTHAPYPDPSQDVFRHLVERLAQTGLPHVVHVHAPTRTVAEAEANLDFDTSRIVKTIAFALRSGGLVLAALRGTRRVAYPALAGLLGVGRRDLAALSPEEVMTRLGVAPGSVSPLLAEGRGKLLVDADVLTITPTLYCGLGRSDRTLEIAPKDLVAAAGGTGEAIVRVGMISKA</sequence>
<evidence type="ECO:0000313" key="2">
    <source>
        <dbReference type="EMBL" id="BAH74099.1"/>
    </source>
</evidence>
<gene>
    <name evidence="2" type="ordered locus">DMR_06080</name>
</gene>
<feature type="domain" description="YbaK/aminoacyl-tRNA synthetase-associated" evidence="1">
    <location>
        <begin position="54"/>
        <end position="176"/>
    </location>
</feature>
<dbReference type="EMBL" id="AP010904">
    <property type="protein sequence ID" value="BAH74099.1"/>
    <property type="molecule type" value="Genomic_DNA"/>
</dbReference>